<accession>A0A1M5X4L2</accession>
<sequence length="51" mass="6001">MKIISNILLLGSAISLVIASIYDIPILYYIFSMLLIIWYSYINRKNKTFKE</sequence>
<evidence type="ECO:0000256" key="1">
    <source>
        <dbReference type="SAM" id="Phobius"/>
    </source>
</evidence>
<keyword evidence="3" id="KW-1185">Reference proteome</keyword>
<organism evidence="2 3">
    <name type="scientific">Clostridium collagenovorans DSM 3089</name>
    <dbReference type="NCBI Taxonomy" id="1121306"/>
    <lineage>
        <taxon>Bacteria</taxon>
        <taxon>Bacillati</taxon>
        <taxon>Bacillota</taxon>
        <taxon>Clostridia</taxon>
        <taxon>Eubacteriales</taxon>
        <taxon>Clostridiaceae</taxon>
        <taxon>Clostridium</taxon>
    </lineage>
</organism>
<feature type="transmembrane region" description="Helical" evidence="1">
    <location>
        <begin position="25"/>
        <end position="42"/>
    </location>
</feature>
<dbReference type="STRING" id="1121306.SAMN02745196_01998"/>
<gene>
    <name evidence="2" type="ORF">SAMN02745196_01998</name>
</gene>
<evidence type="ECO:0000313" key="3">
    <source>
        <dbReference type="Proteomes" id="UP000184526"/>
    </source>
</evidence>
<dbReference type="EMBL" id="FQXP01000007">
    <property type="protein sequence ID" value="SHH94747.1"/>
    <property type="molecule type" value="Genomic_DNA"/>
</dbReference>
<protein>
    <submittedName>
        <fullName evidence="2">Uncharacterized protein</fullName>
    </submittedName>
</protein>
<keyword evidence="1" id="KW-0812">Transmembrane</keyword>
<name>A0A1M5X4L2_9CLOT</name>
<keyword evidence="1" id="KW-0472">Membrane</keyword>
<reference evidence="2 3" key="1">
    <citation type="submission" date="2016-11" db="EMBL/GenBank/DDBJ databases">
        <authorList>
            <person name="Jaros S."/>
            <person name="Januszkiewicz K."/>
            <person name="Wedrychowicz H."/>
        </authorList>
    </citation>
    <scope>NUCLEOTIDE SEQUENCE [LARGE SCALE GENOMIC DNA]</scope>
    <source>
        <strain evidence="2 3">DSM 3089</strain>
    </source>
</reference>
<dbReference type="RefSeq" id="WP_178138971.1">
    <property type="nucleotide sequence ID" value="NZ_FQXP01000007.1"/>
</dbReference>
<dbReference type="AlphaFoldDB" id="A0A1M5X4L2"/>
<dbReference type="Proteomes" id="UP000184526">
    <property type="component" value="Unassembled WGS sequence"/>
</dbReference>
<evidence type="ECO:0000313" key="2">
    <source>
        <dbReference type="EMBL" id="SHH94747.1"/>
    </source>
</evidence>
<keyword evidence="1" id="KW-1133">Transmembrane helix</keyword>
<proteinExistence type="predicted"/>